<organism evidence="2 3">
    <name type="scientific">Heterobasidion irregulare (strain TC 32-1)</name>
    <dbReference type="NCBI Taxonomy" id="747525"/>
    <lineage>
        <taxon>Eukaryota</taxon>
        <taxon>Fungi</taxon>
        <taxon>Dikarya</taxon>
        <taxon>Basidiomycota</taxon>
        <taxon>Agaricomycotina</taxon>
        <taxon>Agaricomycetes</taxon>
        <taxon>Russulales</taxon>
        <taxon>Bondarzewiaceae</taxon>
        <taxon>Heterobasidion</taxon>
        <taxon>Heterobasidion annosum species complex</taxon>
    </lineage>
</organism>
<evidence type="ECO:0000259" key="1">
    <source>
        <dbReference type="PROSITE" id="PS50097"/>
    </source>
</evidence>
<dbReference type="RefSeq" id="XP_009545470.1">
    <property type="nucleotide sequence ID" value="XM_009547175.1"/>
</dbReference>
<dbReference type="SUPFAM" id="SSF54695">
    <property type="entry name" value="POZ domain"/>
    <property type="match status" value="1"/>
</dbReference>
<evidence type="ECO:0000313" key="3">
    <source>
        <dbReference type="Proteomes" id="UP000030671"/>
    </source>
</evidence>
<dbReference type="HOGENOM" id="CLU_052397_0_1_1"/>
<proteinExistence type="predicted"/>
<feature type="domain" description="BTB" evidence="1">
    <location>
        <begin position="34"/>
        <end position="107"/>
    </location>
</feature>
<dbReference type="Proteomes" id="UP000030671">
    <property type="component" value="Unassembled WGS sequence"/>
</dbReference>
<dbReference type="KEGG" id="hir:HETIRDRAFT_148604"/>
<dbReference type="AlphaFoldDB" id="W4KBM0"/>
<evidence type="ECO:0000313" key="2">
    <source>
        <dbReference type="EMBL" id="ETW83188.1"/>
    </source>
</evidence>
<sequence>MTSMMREKIDFSSFEPVKPQKAADTRAPFDDPGADIILRSSDNVDFRVHTLILSMASDFFKVTLHASSLSQRTTGTDGLPIVSIPEPSHILDILLRSCYPRRLPLSKTIPLIDIGLVLDAAQKYHMNAFDDVAGSLLMNFVDEEPVTVYAIACCHGLKDVAAKAALCSLKQPFMSSRPQELDNISGTQMYDLLQYHRTCGEVASAVASSAQWLCACSNTITKTQLCTTCYTKRAGSQWWAPNGIWDHLVKAGKVLKGHPYGQAIYREGIMQPSITSCRCGKGMDRLDGLVQLWQMFAAEVDRAVSEVPPPKI</sequence>
<dbReference type="InterPro" id="IPR000210">
    <property type="entry name" value="BTB/POZ_dom"/>
</dbReference>
<name>W4KBM0_HETIT</name>
<dbReference type="EMBL" id="KI925457">
    <property type="protein sequence ID" value="ETW83188.1"/>
    <property type="molecule type" value="Genomic_DNA"/>
</dbReference>
<dbReference type="SMART" id="SM00225">
    <property type="entry name" value="BTB"/>
    <property type="match status" value="1"/>
</dbReference>
<dbReference type="Gene3D" id="3.30.710.10">
    <property type="entry name" value="Potassium Channel Kv1.1, Chain A"/>
    <property type="match status" value="1"/>
</dbReference>
<dbReference type="GeneID" id="20667283"/>
<gene>
    <name evidence="2" type="ORF">HETIRDRAFT_148604</name>
</gene>
<dbReference type="CDD" id="cd18186">
    <property type="entry name" value="BTB_POZ_ZBTB_KLHL-like"/>
    <property type="match status" value="1"/>
</dbReference>
<accession>W4KBM0</accession>
<keyword evidence="3" id="KW-1185">Reference proteome</keyword>
<feature type="non-terminal residue" evidence="2">
    <location>
        <position position="1"/>
    </location>
</feature>
<dbReference type="OrthoDB" id="3164835at2759"/>
<dbReference type="PROSITE" id="PS50097">
    <property type="entry name" value="BTB"/>
    <property type="match status" value="1"/>
</dbReference>
<reference evidence="2 3" key="1">
    <citation type="journal article" date="2012" name="New Phytol.">
        <title>Insight into trade-off between wood decay and parasitism from the genome of a fungal forest pathogen.</title>
        <authorList>
            <person name="Olson A."/>
            <person name="Aerts A."/>
            <person name="Asiegbu F."/>
            <person name="Belbahri L."/>
            <person name="Bouzid O."/>
            <person name="Broberg A."/>
            <person name="Canback B."/>
            <person name="Coutinho P.M."/>
            <person name="Cullen D."/>
            <person name="Dalman K."/>
            <person name="Deflorio G."/>
            <person name="van Diepen L.T."/>
            <person name="Dunand C."/>
            <person name="Duplessis S."/>
            <person name="Durling M."/>
            <person name="Gonthier P."/>
            <person name="Grimwood J."/>
            <person name="Fossdal C.G."/>
            <person name="Hansson D."/>
            <person name="Henrissat B."/>
            <person name="Hietala A."/>
            <person name="Himmelstrand K."/>
            <person name="Hoffmeister D."/>
            <person name="Hogberg N."/>
            <person name="James T.Y."/>
            <person name="Karlsson M."/>
            <person name="Kohler A."/>
            <person name="Kues U."/>
            <person name="Lee Y.H."/>
            <person name="Lin Y.C."/>
            <person name="Lind M."/>
            <person name="Lindquist E."/>
            <person name="Lombard V."/>
            <person name="Lucas S."/>
            <person name="Lunden K."/>
            <person name="Morin E."/>
            <person name="Murat C."/>
            <person name="Park J."/>
            <person name="Raffaello T."/>
            <person name="Rouze P."/>
            <person name="Salamov A."/>
            <person name="Schmutz J."/>
            <person name="Solheim H."/>
            <person name="Stahlberg J."/>
            <person name="Velez H."/>
            <person name="de Vries R.P."/>
            <person name="Wiebenga A."/>
            <person name="Woodward S."/>
            <person name="Yakovlev I."/>
            <person name="Garbelotto M."/>
            <person name="Martin F."/>
            <person name="Grigoriev I.V."/>
            <person name="Stenlid J."/>
        </authorList>
    </citation>
    <scope>NUCLEOTIDE SEQUENCE [LARGE SCALE GENOMIC DNA]</scope>
    <source>
        <strain evidence="2 3">TC 32-1</strain>
    </source>
</reference>
<dbReference type="STRING" id="747525.W4KBM0"/>
<dbReference type="InterPro" id="IPR011333">
    <property type="entry name" value="SKP1/BTB/POZ_sf"/>
</dbReference>
<dbReference type="InParanoid" id="W4KBM0"/>
<dbReference type="Pfam" id="PF00651">
    <property type="entry name" value="BTB"/>
    <property type="match status" value="1"/>
</dbReference>
<dbReference type="eggNOG" id="ENOG502SQKR">
    <property type="taxonomic scope" value="Eukaryota"/>
</dbReference>
<protein>
    <recommendedName>
        <fullName evidence="1">BTB domain-containing protein</fullName>
    </recommendedName>
</protein>